<dbReference type="AlphaFoldDB" id="A0A937XAB8"/>
<gene>
    <name evidence="1" type="ORF">FJY75_12060</name>
</gene>
<protein>
    <submittedName>
        <fullName evidence="1">Uncharacterized protein</fullName>
    </submittedName>
</protein>
<evidence type="ECO:0000313" key="1">
    <source>
        <dbReference type="EMBL" id="MBM3318576.1"/>
    </source>
</evidence>
<dbReference type="Proteomes" id="UP000748308">
    <property type="component" value="Unassembled WGS sequence"/>
</dbReference>
<name>A0A937XAB8_UNCEI</name>
<feature type="non-terminal residue" evidence="1">
    <location>
        <position position="1"/>
    </location>
</feature>
<proteinExistence type="predicted"/>
<comment type="caution">
    <text evidence="1">The sequence shown here is derived from an EMBL/GenBank/DDBJ whole genome shotgun (WGS) entry which is preliminary data.</text>
</comment>
<organism evidence="1 2">
    <name type="scientific">Eiseniibacteriota bacterium</name>
    <dbReference type="NCBI Taxonomy" id="2212470"/>
    <lineage>
        <taxon>Bacteria</taxon>
        <taxon>Candidatus Eiseniibacteriota</taxon>
    </lineage>
</organism>
<evidence type="ECO:0000313" key="2">
    <source>
        <dbReference type="Proteomes" id="UP000748308"/>
    </source>
</evidence>
<dbReference type="EMBL" id="VGIY01000405">
    <property type="protein sequence ID" value="MBM3318576.1"/>
    <property type="molecule type" value="Genomic_DNA"/>
</dbReference>
<accession>A0A937XAB8</accession>
<sequence length="66" mass="7077">LLGHPETDFVFEHAVDGRATGFDTREIREHLQGAPLTDPAVLRLIRELLGRPPGADGEADGGEDDG</sequence>
<reference evidence="1" key="1">
    <citation type="submission" date="2019-03" db="EMBL/GenBank/DDBJ databases">
        <title>Lake Tanganyika Metagenome-Assembled Genomes (MAGs).</title>
        <authorList>
            <person name="Tran P."/>
        </authorList>
    </citation>
    <scope>NUCLEOTIDE SEQUENCE</scope>
    <source>
        <strain evidence="1">M_DeepCast_400m_m2_100</strain>
    </source>
</reference>